<evidence type="ECO:0000259" key="3">
    <source>
        <dbReference type="PROSITE" id="PS50157"/>
    </source>
</evidence>
<gene>
    <name evidence="4" type="ORF">B0H65DRAFT_549172</name>
</gene>
<feature type="region of interest" description="Disordered" evidence="2">
    <location>
        <begin position="1"/>
        <end position="21"/>
    </location>
</feature>
<dbReference type="RefSeq" id="XP_062682087.1">
    <property type="nucleotide sequence ID" value="XM_062829633.1"/>
</dbReference>
<dbReference type="PROSITE" id="PS00028">
    <property type="entry name" value="ZINC_FINGER_C2H2_1"/>
    <property type="match status" value="1"/>
</dbReference>
<evidence type="ECO:0000313" key="4">
    <source>
        <dbReference type="EMBL" id="KAK3345474.1"/>
    </source>
</evidence>
<keyword evidence="1" id="KW-0862">Zinc</keyword>
<comment type="caution">
    <text evidence="4">The sequence shown here is derived from an EMBL/GenBank/DDBJ whole genome shotgun (WGS) entry which is preliminary data.</text>
</comment>
<dbReference type="AlphaFoldDB" id="A0AAE0JGW3"/>
<evidence type="ECO:0000256" key="2">
    <source>
        <dbReference type="SAM" id="MobiDB-lite"/>
    </source>
</evidence>
<organism evidence="4 5">
    <name type="scientific">Neurospora tetraspora</name>
    <dbReference type="NCBI Taxonomy" id="94610"/>
    <lineage>
        <taxon>Eukaryota</taxon>
        <taxon>Fungi</taxon>
        <taxon>Dikarya</taxon>
        <taxon>Ascomycota</taxon>
        <taxon>Pezizomycotina</taxon>
        <taxon>Sordariomycetes</taxon>
        <taxon>Sordariomycetidae</taxon>
        <taxon>Sordariales</taxon>
        <taxon>Sordariaceae</taxon>
        <taxon>Neurospora</taxon>
    </lineage>
</organism>
<dbReference type="EMBL" id="JAUEPP010000004">
    <property type="protein sequence ID" value="KAK3345474.1"/>
    <property type="molecule type" value="Genomic_DNA"/>
</dbReference>
<proteinExistence type="predicted"/>
<dbReference type="GeneID" id="87866787"/>
<feature type="compositionally biased region" description="Low complexity" evidence="2">
    <location>
        <begin position="9"/>
        <end position="21"/>
    </location>
</feature>
<keyword evidence="5" id="KW-1185">Reference proteome</keyword>
<sequence length="153" mass="16039">MPANNKKTIAQAQASARAPVAAPAPAPIPAVKYVAGGPSFAEVAVSPPRRVATTAAAPRAAEQQLLTGFGFTGAPRALPTGPFRALRAQKKKPCPSRPLEDFFKPAPQLVAPQAAAAGLPPPPTPQFFCGVCGFVYKNEATLGRHRRKEQHQI</sequence>
<keyword evidence="1" id="KW-0479">Metal-binding</keyword>
<name>A0AAE0JGW3_9PEZI</name>
<evidence type="ECO:0000313" key="5">
    <source>
        <dbReference type="Proteomes" id="UP001278500"/>
    </source>
</evidence>
<dbReference type="PROSITE" id="PS50157">
    <property type="entry name" value="ZINC_FINGER_C2H2_2"/>
    <property type="match status" value="1"/>
</dbReference>
<protein>
    <recommendedName>
        <fullName evidence="3">C2H2-type domain-containing protein</fullName>
    </recommendedName>
</protein>
<reference evidence="4" key="1">
    <citation type="journal article" date="2023" name="Mol. Phylogenet. Evol.">
        <title>Genome-scale phylogeny and comparative genomics of the fungal order Sordariales.</title>
        <authorList>
            <person name="Hensen N."/>
            <person name="Bonometti L."/>
            <person name="Westerberg I."/>
            <person name="Brannstrom I.O."/>
            <person name="Guillou S."/>
            <person name="Cros-Aarteil S."/>
            <person name="Calhoun S."/>
            <person name="Haridas S."/>
            <person name="Kuo A."/>
            <person name="Mondo S."/>
            <person name="Pangilinan J."/>
            <person name="Riley R."/>
            <person name="LaButti K."/>
            <person name="Andreopoulos B."/>
            <person name="Lipzen A."/>
            <person name="Chen C."/>
            <person name="Yan M."/>
            <person name="Daum C."/>
            <person name="Ng V."/>
            <person name="Clum A."/>
            <person name="Steindorff A."/>
            <person name="Ohm R.A."/>
            <person name="Martin F."/>
            <person name="Silar P."/>
            <person name="Natvig D.O."/>
            <person name="Lalanne C."/>
            <person name="Gautier V."/>
            <person name="Ament-Velasquez S.L."/>
            <person name="Kruys A."/>
            <person name="Hutchinson M.I."/>
            <person name="Powell A.J."/>
            <person name="Barry K."/>
            <person name="Miller A.N."/>
            <person name="Grigoriev I.V."/>
            <person name="Debuchy R."/>
            <person name="Gladieux P."/>
            <person name="Hiltunen Thoren M."/>
            <person name="Johannesson H."/>
        </authorList>
    </citation>
    <scope>NUCLEOTIDE SEQUENCE</scope>
    <source>
        <strain evidence="4">CBS 560.94</strain>
    </source>
</reference>
<feature type="domain" description="C2H2-type" evidence="3">
    <location>
        <begin position="127"/>
        <end position="153"/>
    </location>
</feature>
<dbReference type="Proteomes" id="UP001278500">
    <property type="component" value="Unassembled WGS sequence"/>
</dbReference>
<reference evidence="4" key="2">
    <citation type="submission" date="2023-06" db="EMBL/GenBank/DDBJ databases">
        <authorList>
            <consortium name="Lawrence Berkeley National Laboratory"/>
            <person name="Haridas S."/>
            <person name="Hensen N."/>
            <person name="Bonometti L."/>
            <person name="Westerberg I."/>
            <person name="Brannstrom I.O."/>
            <person name="Guillou S."/>
            <person name="Cros-Aarteil S."/>
            <person name="Calhoun S."/>
            <person name="Kuo A."/>
            <person name="Mondo S."/>
            <person name="Pangilinan J."/>
            <person name="Riley R."/>
            <person name="Labutti K."/>
            <person name="Andreopoulos B."/>
            <person name="Lipzen A."/>
            <person name="Chen C."/>
            <person name="Yanf M."/>
            <person name="Daum C."/>
            <person name="Ng V."/>
            <person name="Clum A."/>
            <person name="Steindorff A."/>
            <person name="Ohm R."/>
            <person name="Martin F."/>
            <person name="Silar P."/>
            <person name="Natvig D."/>
            <person name="Lalanne C."/>
            <person name="Gautier V."/>
            <person name="Ament-Velasquez S.L."/>
            <person name="Kruys A."/>
            <person name="Hutchinson M.I."/>
            <person name="Powell A.J."/>
            <person name="Barry K."/>
            <person name="Miller A.N."/>
            <person name="Grigoriev I.V."/>
            <person name="Debuchy R."/>
            <person name="Gladieux P."/>
            <person name="Thoren M.H."/>
            <person name="Johannesson H."/>
        </authorList>
    </citation>
    <scope>NUCLEOTIDE SEQUENCE</scope>
    <source>
        <strain evidence="4">CBS 560.94</strain>
    </source>
</reference>
<dbReference type="GO" id="GO:0008270">
    <property type="term" value="F:zinc ion binding"/>
    <property type="evidence" value="ECO:0007669"/>
    <property type="project" value="UniProtKB-KW"/>
</dbReference>
<accession>A0AAE0JGW3</accession>
<dbReference type="InterPro" id="IPR013087">
    <property type="entry name" value="Znf_C2H2_type"/>
</dbReference>
<evidence type="ECO:0000256" key="1">
    <source>
        <dbReference type="PROSITE-ProRule" id="PRU00042"/>
    </source>
</evidence>
<keyword evidence="1" id="KW-0863">Zinc-finger</keyword>